<proteinExistence type="predicted"/>
<dbReference type="EnsemblMetazoa" id="LLOJ009393-RA">
    <property type="protein sequence ID" value="LLOJ009393-PA"/>
    <property type="gene ID" value="LLOJ009393"/>
</dbReference>
<dbReference type="Pfam" id="PF00348">
    <property type="entry name" value="polyprenyl_synt"/>
    <property type="match status" value="1"/>
</dbReference>
<reference evidence="6" key="1">
    <citation type="submission" date="2020-05" db="UniProtKB">
        <authorList>
            <consortium name="EnsemblMetazoa"/>
        </authorList>
    </citation>
    <scope>IDENTIFICATION</scope>
    <source>
        <strain evidence="6">Jacobina</strain>
    </source>
</reference>
<keyword evidence="4" id="KW-0460">Magnesium</keyword>
<evidence type="ECO:0000256" key="2">
    <source>
        <dbReference type="ARBA" id="ARBA00022679"/>
    </source>
</evidence>
<dbReference type="GO" id="GO:0042811">
    <property type="term" value="P:pheromone biosynthetic process"/>
    <property type="evidence" value="ECO:0007669"/>
    <property type="project" value="UniProtKB-ARBA"/>
</dbReference>
<protein>
    <submittedName>
        <fullName evidence="6">Uncharacterized protein</fullName>
    </submittedName>
</protein>
<name>A0A1B0CWK9_LUTLO</name>
<evidence type="ECO:0000313" key="6">
    <source>
        <dbReference type="EnsemblMetazoa" id="LLOJ009393-PA"/>
    </source>
</evidence>
<keyword evidence="2" id="KW-0808">Transferase</keyword>
<organism evidence="6 7">
    <name type="scientific">Lutzomyia longipalpis</name>
    <name type="common">Sand fly</name>
    <dbReference type="NCBI Taxonomy" id="7200"/>
    <lineage>
        <taxon>Eukaryota</taxon>
        <taxon>Metazoa</taxon>
        <taxon>Ecdysozoa</taxon>
        <taxon>Arthropoda</taxon>
        <taxon>Hexapoda</taxon>
        <taxon>Insecta</taxon>
        <taxon>Pterygota</taxon>
        <taxon>Neoptera</taxon>
        <taxon>Endopterygota</taxon>
        <taxon>Diptera</taxon>
        <taxon>Nematocera</taxon>
        <taxon>Psychodoidea</taxon>
        <taxon>Psychodidae</taxon>
        <taxon>Lutzomyia</taxon>
        <taxon>Lutzomyia</taxon>
    </lineage>
</organism>
<dbReference type="InterPro" id="IPR008949">
    <property type="entry name" value="Isoprenoid_synthase_dom_sf"/>
</dbReference>
<evidence type="ECO:0000256" key="3">
    <source>
        <dbReference type="ARBA" id="ARBA00022723"/>
    </source>
</evidence>
<evidence type="ECO:0000256" key="5">
    <source>
        <dbReference type="ARBA" id="ARBA00033740"/>
    </source>
</evidence>
<evidence type="ECO:0000313" key="7">
    <source>
        <dbReference type="Proteomes" id="UP000092461"/>
    </source>
</evidence>
<evidence type="ECO:0000256" key="1">
    <source>
        <dbReference type="ARBA" id="ARBA00001946"/>
    </source>
</evidence>
<dbReference type="GO" id="GO:0004161">
    <property type="term" value="F:dimethylallyltranstransferase activity"/>
    <property type="evidence" value="ECO:0007669"/>
    <property type="project" value="TreeGrafter"/>
</dbReference>
<dbReference type="GO" id="GO:0005737">
    <property type="term" value="C:cytoplasm"/>
    <property type="evidence" value="ECO:0007669"/>
    <property type="project" value="TreeGrafter"/>
</dbReference>
<dbReference type="InterPro" id="IPR039702">
    <property type="entry name" value="FPS1-like"/>
</dbReference>
<sequence length="194" mass="22570">MFFTILKRCNIKLFPNFNKVPTKRFFCTTKSENIFQFLKQEASYPIIATTKHNLSIKKSLPTEIPDHVVISDAKRDEFMAYFPAIVEELEAKSAFLDNFNKGKYIREILDSFNILDDILDRSETRNDLPCWYLQNNLGNLAIVDSLLLHCGTYHILRKYFGHLDCYLQLIEVINEVVHRGLIGQRTDVEASEDT</sequence>
<dbReference type="SUPFAM" id="SSF48576">
    <property type="entry name" value="Terpenoid synthases"/>
    <property type="match status" value="1"/>
</dbReference>
<dbReference type="AlphaFoldDB" id="A0A1B0CWK9"/>
<dbReference type="EMBL" id="AJWK01032621">
    <property type="status" value="NOT_ANNOTATED_CDS"/>
    <property type="molecule type" value="Genomic_DNA"/>
</dbReference>
<dbReference type="PANTHER" id="PTHR11525:SF0">
    <property type="entry name" value="FARNESYL PYROPHOSPHATE SYNTHASE"/>
    <property type="match status" value="1"/>
</dbReference>
<evidence type="ECO:0000256" key="4">
    <source>
        <dbReference type="ARBA" id="ARBA00022842"/>
    </source>
</evidence>
<dbReference type="Gene3D" id="1.10.600.10">
    <property type="entry name" value="Farnesyl Diphosphate Synthase"/>
    <property type="match status" value="1"/>
</dbReference>
<dbReference type="VEuPathDB" id="VectorBase:LLONM1_005958"/>
<accession>A0A1B0CWK9</accession>
<comment type="pathway">
    <text evidence="5">Pheromone biosynthesis.</text>
</comment>
<dbReference type="GO" id="GO:0046872">
    <property type="term" value="F:metal ion binding"/>
    <property type="evidence" value="ECO:0007669"/>
    <property type="project" value="UniProtKB-KW"/>
</dbReference>
<dbReference type="PANTHER" id="PTHR11525">
    <property type="entry name" value="FARNESYL-PYROPHOSPHATE SYNTHETASE"/>
    <property type="match status" value="1"/>
</dbReference>
<comment type="cofactor">
    <cofactor evidence="1">
        <name>Mg(2+)</name>
        <dbReference type="ChEBI" id="CHEBI:18420"/>
    </cofactor>
</comment>
<keyword evidence="3" id="KW-0479">Metal-binding</keyword>
<dbReference type="VEuPathDB" id="VectorBase:LLOJ009393"/>
<dbReference type="GO" id="GO:0004337">
    <property type="term" value="F:(2E,6E)-farnesyl diphosphate synthase activity"/>
    <property type="evidence" value="ECO:0007669"/>
    <property type="project" value="TreeGrafter"/>
</dbReference>
<keyword evidence="7" id="KW-1185">Reference proteome</keyword>
<dbReference type="Proteomes" id="UP000092461">
    <property type="component" value="Unassembled WGS sequence"/>
</dbReference>
<dbReference type="GO" id="GO:0045337">
    <property type="term" value="P:farnesyl diphosphate biosynthetic process"/>
    <property type="evidence" value="ECO:0007669"/>
    <property type="project" value="TreeGrafter"/>
</dbReference>
<dbReference type="InterPro" id="IPR000092">
    <property type="entry name" value="Polyprenyl_synt"/>
</dbReference>